<evidence type="ECO:0000256" key="4">
    <source>
        <dbReference type="SAM" id="Coils"/>
    </source>
</evidence>
<dbReference type="GO" id="GO:0017053">
    <property type="term" value="C:transcription repressor complex"/>
    <property type="evidence" value="ECO:0007669"/>
    <property type="project" value="InterPro"/>
</dbReference>
<dbReference type="InterPro" id="IPR010561">
    <property type="entry name" value="LIN-9/ALY1"/>
</dbReference>
<evidence type="ECO:0000256" key="5">
    <source>
        <dbReference type="SAM" id="MobiDB-lite"/>
    </source>
</evidence>
<comment type="caution">
    <text evidence="7">The sequence shown here is derived from an EMBL/GenBank/DDBJ whole genome shotgun (WGS) entry which is preliminary data.</text>
</comment>
<dbReference type="GO" id="GO:0006357">
    <property type="term" value="P:regulation of transcription by RNA polymerase II"/>
    <property type="evidence" value="ECO:0007669"/>
    <property type="project" value="TreeGrafter"/>
</dbReference>
<evidence type="ECO:0000256" key="2">
    <source>
        <dbReference type="ARBA" id="ARBA00006732"/>
    </source>
</evidence>
<protein>
    <recommendedName>
        <fullName evidence="6">DIRP domain-containing protein</fullName>
    </recommendedName>
</protein>
<accession>A0A2G8KWD6</accession>
<keyword evidence="8" id="KW-1185">Reference proteome</keyword>
<feature type="region of interest" description="Disordered" evidence="5">
    <location>
        <begin position="79"/>
        <end position="115"/>
    </location>
</feature>
<evidence type="ECO:0000313" key="7">
    <source>
        <dbReference type="EMBL" id="PIK52318.1"/>
    </source>
</evidence>
<dbReference type="GO" id="GO:0005654">
    <property type="term" value="C:nucleoplasm"/>
    <property type="evidence" value="ECO:0007669"/>
    <property type="project" value="TreeGrafter"/>
</dbReference>
<feature type="region of interest" description="Disordered" evidence="5">
    <location>
        <begin position="18"/>
        <end position="67"/>
    </location>
</feature>
<gene>
    <name evidence="7" type="ORF">BSL78_10811</name>
</gene>
<dbReference type="EMBL" id="MRZV01000335">
    <property type="protein sequence ID" value="PIK52318.1"/>
    <property type="molecule type" value="Genomic_DNA"/>
</dbReference>
<dbReference type="InterPro" id="IPR033471">
    <property type="entry name" value="DIRP"/>
</dbReference>
<dbReference type="InterPro" id="IPR045831">
    <property type="entry name" value="LIN9_C"/>
</dbReference>
<comment type="subcellular location">
    <subcellularLocation>
        <location evidence="1">Nucleus</location>
    </subcellularLocation>
</comment>
<evidence type="ECO:0000259" key="6">
    <source>
        <dbReference type="SMART" id="SM01135"/>
    </source>
</evidence>
<feature type="compositionally biased region" description="Polar residues" evidence="5">
    <location>
        <begin position="82"/>
        <end position="103"/>
    </location>
</feature>
<keyword evidence="3" id="KW-0539">Nucleus</keyword>
<dbReference type="AlphaFoldDB" id="A0A2G8KWD6"/>
<name>A0A2G8KWD6_STIJA</name>
<dbReference type="OrthoDB" id="2339771at2759"/>
<evidence type="ECO:0000256" key="1">
    <source>
        <dbReference type="ARBA" id="ARBA00004123"/>
    </source>
</evidence>
<organism evidence="7 8">
    <name type="scientific">Stichopus japonicus</name>
    <name type="common">Sea cucumber</name>
    <dbReference type="NCBI Taxonomy" id="307972"/>
    <lineage>
        <taxon>Eukaryota</taxon>
        <taxon>Metazoa</taxon>
        <taxon>Echinodermata</taxon>
        <taxon>Eleutherozoa</taxon>
        <taxon>Echinozoa</taxon>
        <taxon>Holothuroidea</taxon>
        <taxon>Aspidochirotacea</taxon>
        <taxon>Aspidochirotida</taxon>
        <taxon>Stichopodidae</taxon>
        <taxon>Apostichopus</taxon>
    </lineage>
</organism>
<proteinExistence type="inferred from homology"/>
<evidence type="ECO:0000313" key="8">
    <source>
        <dbReference type="Proteomes" id="UP000230750"/>
    </source>
</evidence>
<dbReference type="Pfam" id="PF19438">
    <property type="entry name" value="LIN9_C"/>
    <property type="match status" value="1"/>
</dbReference>
<keyword evidence="4" id="KW-0175">Coiled coil</keyword>
<sequence length="561" mass="63885">MKASFVHLISDSAEALMSLRSGGKSKPSPTKTSPSIPRRDNPPRIRKKNRRIFNDDEDTSMSPIRSSSKKLKIVAPVRYSPKTASQASTSRSGSHPTQSPIRGSSSSSSSLVIPTTPVKKAAQKLGARLKNLLKLPKAYKWCIHEWFYSNLDKPLFEGDNDFCICLQESFPQLKTRKLTRTEWCMIRRLMGKPRRCSPAFFKEEREALRQKRRRLRLLQQRKNSELRIDDLKELPDEVPLPLCIGTKVTARLRKPHDGLFTGQVDALDTFQCTYRITFDRQGFGTHSIPDTEVLNNEEQETMPLATFLQKEPRARPPYLMSPDRFDMMSLPSPGLDSDPMLGMSPLRGKLQGYGETLGGFPITFLKVVTRLSKILAYKRELIAELGTMNTEAERLNSLEQPYTMEFKQQYANKVLELDQLNEDLTRYLNGVQNFCQALAPELNVEPPCRRTEERQGCEIDARRMVNEVNRKNFGVQDPKLCDLIVNLTALMLQVKSVATHGDMDSFGFKAITDFIEDIKKKMEPASLRSFQDNVEVHMAHIQTGMTQMGNLHAFTERGYLC</sequence>
<dbReference type="GO" id="GO:0003677">
    <property type="term" value="F:DNA binding"/>
    <property type="evidence" value="ECO:0007669"/>
    <property type="project" value="TreeGrafter"/>
</dbReference>
<dbReference type="PANTHER" id="PTHR21689:SF2">
    <property type="entry name" value="PROTEIN LIN-9 HOMOLOG"/>
    <property type="match status" value="1"/>
</dbReference>
<dbReference type="PANTHER" id="PTHR21689">
    <property type="entry name" value="LIN-9"/>
    <property type="match status" value="1"/>
</dbReference>
<comment type="similarity">
    <text evidence="2">Belongs to the lin-9 family.</text>
</comment>
<dbReference type="GO" id="GO:0051726">
    <property type="term" value="P:regulation of cell cycle"/>
    <property type="evidence" value="ECO:0007669"/>
    <property type="project" value="TreeGrafter"/>
</dbReference>
<evidence type="ECO:0000256" key="3">
    <source>
        <dbReference type="ARBA" id="ARBA00023242"/>
    </source>
</evidence>
<feature type="domain" description="DIRP" evidence="6">
    <location>
        <begin position="147"/>
        <end position="254"/>
    </location>
</feature>
<dbReference type="SMART" id="SM01135">
    <property type="entry name" value="DIRP"/>
    <property type="match status" value="1"/>
</dbReference>
<feature type="compositionally biased region" description="Low complexity" evidence="5">
    <location>
        <begin position="21"/>
        <end position="35"/>
    </location>
</feature>
<feature type="coiled-coil region" evidence="4">
    <location>
        <begin position="201"/>
        <end position="234"/>
    </location>
</feature>
<dbReference type="Pfam" id="PF06584">
    <property type="entry name" value="DIRP"/>
    <property type="match status" value="1"/>
</dbReference>
<reference evidence="7 8" key="1">
    <citation type="journal article" date="2017" name="PLoS Biol.">
        <title>The sea cucumber genome provides insights into morphological evolution and visceral regeneration.</title>
        <authorList>
            <person name="Zhang X."/>
            <person name="Sun L."/>
            <person name="Yuan J."/>
            <person name="Sun Y."/>
            <person name="Gao Y."/>
            <person name="Zhang L."/>
            <person name="Li S."/>
            <person name="Dai H."/>
            <person name="Hamel J.F."/>
            <person name="Liu C."/>
            <person name="Yu Y."/>
            <person name="Liu S."/>
            <person name="Lin W."/>
            <person name="Guo K."/>
            <person name="Jin S."/>
            <person name="Xu P."/>
            <person name="Storey K.B."/>
            <person name="Huan P."/>
            <person name="Zhang T."/>
            <person name="Zhou Y."/>
            <person name="Zhang J."/>
            <person name="Lin C."/>
            <person name="Li X."/>
            <person name="Xing L."/>
            <person name="Huo D."/>
            <person name="Sun M."/>
            <person name="Wang L."/>
            <person name="Mercier A."/>
            <person name="Li F."/>
            <person name="Yang H."/>
            <person name="Xiang J."/>
        </authorList>
    </citation>
    <scope>NUCLEOTIDE SEQUENCE [LARGE SCALE GENOMIC DNA]</scope>
    <source>
        <strain evidence="7">Shaxun</strain>
        <tissue evidence="7">Muscle</tissue>
    </source>
</reference>
<dbReference type="Proteomes" id="UP000230750">
    <property type="component" value="Unassembled WGS sequence"/>
</dbReference>
<dbReference type="STRING" id="307972.A0A2G8KWD6"/>
<dbReference type="GO" id="GO:0006351">
    <property type="term" value="P:DNA-templated transcription"/>
    <property type="evidence" value="ECO:0007669"/>
    <property type="project" value="InterPro"/>
</dbReference>